<dbReference type="InterPro" id="IPR001296">
    <property type="entry name" value="Glyco_trans_1"/>
</dbReference>
<dbReference type="PANTHER" id="PTHR12526">
    <property type="entry name" value="GLYCOSYLTRANSFERASE"/>
    <property type="match status" value="1"/>
</dbReference>
<feature type="domain" description="Glycosyltransferase subfamily 4-like N-terminal" evidence="2">
    <location>
        <begin position="14"/>
        <end position="173"/>
    </location>
</feature>
<dbReference type="InterPro" id="IPR028098">
    <property type="entry name" value="Glyco_trans_4-like_N"/>
</dbReference>
<dbReference type="CDD" id="cd03811">
    <property type="entry name" value="GT4_GT28_WabH-like"/>
    <property type="match status" value="1"/>
</dbReference>
<organism evidence="3 4">
    <name type="scientific">Phormidium tenue FACHB-1050</name>
    <dbReference type="NCBI Taxonomy" id="2692857"/>
    <lineage>
        <taxon>Bacteria</taxon>
        <taxon>Bacillati</taxon>
        <taxon>Cyanobacteriota</taxon>
        <taxon>Cyanophyceae</taxon>
        <taxon>Oscillatoriophycideae</taxon>
        <taxon>Oscillatoriales</taxon>
        <taxon>Oscillatoriaceae</taxon>
        <taxon>Phormidium</taxon>
    </lineage>
</organism>
<comment type="caution">
    <text evidence="3">The sequence shown here is derived from an EMBL/GenBank/DDBJ whole genome shotgun (WGS) entry which is preliminary data.</text>
</comment>
<reference evidence="3 4" key="1">
    <citation type="journal article" date="2020" name="ISME J.">
        <title>Comparative genomics reveals insights into cyanobacterial evolution and habitat adaptation.</title>
        <authorList>
            <person name="Chen M.Y."/>
            <person name="Teng W.K."/>
            <person name="Zhao L."/>
            <person name="Hu C.X."/>
            <person name="Zhou Y.K."/>
            <person name="Han B.P."/>
            <person name="Song L.R."/>
            <person name="Shu W.S."/>
        </authorList>
    </citation>
    <scope>NUCLEOTIDE SEQUENCE [LARGE SCALE GENOMIC DNA]</scope>
    <source>
        <strain evidence="3 4">FACHB-1050</strain>
    </source>
</reference>
<dbReference type="EMBL" id="JACJQY010000044">
    <property type="protein sequence ID" value="MBD2319198.1"/>
    <property type="molecule type" value="Genomic_DNA"/>
</dbReference>
<gene>
    <name evidence="3" type="ORF">H6G05_20430</name>
</gene>
<evidence type="ECO:0000259" key="1">
    <source>
        <dbReference type="Pfam" id="PF00534"/>
    </source>
</evidence>
<dbReference type="Pfam" id="PF00534">
    <property type="entry name" value="Glycos_transf_1"/>
    <property type="match status" value="1"/>
</dbReference>
<evidence type="ECO:0000313" key="3">
    <source>
        <dbReference type="EMBL" id="MBD2319198.1"/>
    </source>
</evidence>
<accession>A0ABR8CFW0</accession>
<protein>
    <submittedName>
        <fullName evidence="3">Glycosyltransferase</fullName>
    </submittedName>
</protein>
<dbReference type="SUPFAM" id="SSF53756">
    <property type="entry name" value="UDP-Glycosyltransferase/glycogen phosphorylase"/>
    <property type="match status" value="1"/>
</dbReference>
<dbReference type="Proteomes" id="UP000618445">
    <property type="component" value="Unassembled WGS sequence"/>
</dbReference>
<sequence length="365" mass="40044">MMKIAIFLMDLGGGGAERVMVNLARGFLNRGMEVDLVLVKAEGPYLSQLPQNINVVALDSPRLISSLPALITYLKTVRPSVLMSALEDTNLVALWARKLANVPTQVIVTVHNNLSRESQNATQLKRKLTPQLVKLFYPWADQIVAVSEGVAQDLIKIGLPRQKIHAIYNPIITADLLEKLKETLDHPWFLPEQPPVIIGVGRLTKQKDFSTLIKAFAQVKKQKSSRLLLLGDGEERSTLENLVQSLGLTQDVQFMNFVANPYIYMAKASVLVLSSAWEGFGNVLVEAMISGTAVVSTDCESGPAEILANGKFGRLVKVGNVEEMAKAILETLAHPPEIEALRARANEFTLEKSIAGYQLLLPASQ</sequence>
<evidence type="ECO:0000259" key="2">
    <source>
        <dbReference type="Pfam" id="PF13439"/>
    </source>
</evidence>
<dbReference type="Gene3D" id="3.40.50.2000">
    <property type="entry name" value="Glycogen Phosphorylase B"/>
    <property type="match status" value="2"/>
</dbReference>
<dbReference type="Pfam" id="PF13439">
    <property type="entry name" value="Glyco_transf_4"/>
    <property type="match status" value="1"/>
</dbReference>
<name>A0ABR8CFW0_9CYAN</name>
<proteinExistence type="predicted"/>
<feature type="domain" description="Glycosyl transferase family 1" evidence="1">
    <location>
        <begin position="185"/>
        <end position="345"/>
    </location>
</feature>
<evidence type="ECO:0000313" key="4">
    <source>
        <dbReference type="Proteomes" id="UP000618445"/>
    </source>
</evidence>
<keyword evidence="4" id="KW-1185">Reference proteome</keyword>